<sequence length="125" mass="13973">MLEHDSPAAVVQRQLDAYNARDVDALLATYAPDARQYEYPATLLASGHDEFRPRFAARFQEPDLHARLLQRVVMGKLVMDHEVVTRNFPEGKGSLELVAIYEVVDGRIRSQSVQLGAKRLDAPAA</sequence>
<proteinExistence type="predicted"/>
<dbReference type="EMBL" id="CP051685">
    <property type="protein sequence ID" value="QJD99522.1"/>
    <property type="molecule type" value="Genomic_DNA"/>
</dbReference>
<feature type="domain" description="SnoaL-like" evidence="1">
    <location>
        <begin position="11"/>
        <end position="109"/>
    </location>
</feature>
<dbReference type="SUPFAM" id="SSF54427">
    <property type="entry name" value="NTF2-like"/>
    <property type="match status" value="1"/>
</dbReference>
<accession>A0A7Z2VUT3</accession>
<dbReference type="InterPro" id="IPR037401">
    <property type="entry name" value="SnoaL-like"/>
</dbReference>
<evidence type="ECO:0000259" key="1">
    <source>
        <dbReference type="Pfam" id="PF12680"/>
    </source>
</evidence>
<name>A0A7Z2VUT3_9BURK</name>
<dbReference type="InterPro" id="IPR008317">
    <property type="entry name" value="UCP030561"/>
</dbReference>
<dbReference type="InterPro" id="IPR032710">
    <property type="entry name" value="NTF2-like_dom_sf"/>
</dbReference>
<dbReference type="RefSeq" id="WP_169434427.1">
    <property type="nucleotide sequence ID" value="NZ_CP051685.1"/>
</dbReference>
<evidence type="ECO:0000313" key="2">
    <source>
        <dbReference type="EMBL" id="QJD99522.1"/>
    </source>
</evidence>
<gene>
    <name evidence="2" type="ORF">HH212_05380</name>
</gene>
<reference evidence="2 3" key="1">
    <citation type="submission" date="2020-04" db="EMBL/GenBank/DDBJ databases">
        <title>Genome sequencing of novel species.</title>
        <authorList>
            <person name="Heo J."/>
            <person name="Kim S.-J."/>
            <person name="Kim J.-S."/>
            <person name="Hong S.-B."/>
            <person name="Kwon S.-W."/>
        </authorList>
    </citation>
    <scope>NUCLEOTIDE SEQUENCE [LARGE SCALE GENOMIC DNA]</scope>
    <source>
        <strain evidence="2 3">GN2-R2</strain>
    </source>
</reference>
<dbReference type="PIRSF" id="PIRSF030561">
    <property type="entry name" value="UCP030561"/>
    <property type="match status" value="1"/>
</dbReference>
<dbReference type="Pfam" id="PF12680">
    <property type="entry name" value="SnoaL_2"/>
    <property type="match status" value="1"/>
</dbReference>
<dbReference type="KEGG" id="mfy:HH212_05380"/>
<dbReference type="AlphaFoldDB" id="A0A7Z2VUT3"/>
<evidence type="ECO:0000313" key="3">
    <source>
        <dbReference type="Proteomes" id="UP000502415"/>
    </source>
</evidence>
<keyword evidence="3" id="KW-1185">Reference proteome</keyword>
<protein>
    <submittedName>
        <fullName evidence="2">SnoaL-like domain-containing protein</fullName>
    </submittedName>
</protein>
<dbReference type="Proteomes" id="UP000502415">
    <property type="component" value="Chromosome"/>
</dbReference>
<organism evidence="2 3">
    <name type="scientific">Massilia forsythiae</name>
    <dbReference type="NCBI Taxonomy" id="2728020"/>
    <lineage>
        <taxon>Bacteria</taxon>
        <taxon>Pseudomonadati</taxon>
        <taxon>Pseudomonadota</taxon>
        <taxon>Betaproteobacteria</taxon>
        <taxon>Burkholderiales</taxon>
        <taxon>Oxalobacteraceae</taxon>
        <taxon>Telluria group</taxon>
        <taxon>Massilia</taxon>
    </lineage>
</organism>
<dbReference type="Gene3D" id="3.10.450.50">
    <property type="match status" value="1"/>
</dbReference>